<dbReference type="AlphaFoldDB" id="A0A2Z5G9A3"/>
<dbReference type="Proteomes" id="UP000253606">
    <property type="component" value="Chromosome"/>
</dbReference>
<accession>A0A2Z5G9A3</accession>
<keyword evidence="2" id="KW-1185">Reference proteome</keyword>
<sequence length="43" mass="4905">MRYVNKTFILIAGYRTLVGLSLPSDFTVKLSFFQNTATQMFLA</sequence>
<name>A0A2Z5G9A3_9BACT</name>
<dbReference type="KEGG" id="abas:ACPOL_6495"/>
<protein>
    <submittedName>
        <fullName evidence="1">Uncharacterized protein</fullName>
    </submittedName>
</protein>
<evidence type="ECO:0000313" key="1">
    <source>
        <dbReference type="EMBL" id="AXC15721.1"/>
    </source>
</evidence>
<evidence type="ECO:0000313" key="2">
    <source>
        <dbReference type="Proteomes" id="UP000253606"/>
    </source>
</evidence>
<organism evidence="1 2">
    <name type="scientific">Acidisarcina polymorpha</name>
    <dbReference type="NCBI Taxonomy" id="2211140"/>
    <lineage>
        <taxon>Bacteria</taxon>
        <taxon>Pseudomonadati</taxon>
        <taxon>Acidobacteriota</taxon>
        <taxon>Terriglobia</taxon>
        <taxon>Terriglobales</taxon>
        <taxon>Acidobacteriaceae</taxon>
        <taxon>Acidisarcina</taxon>
    </lineage>
</organism>
<proteinExistence type="predicted"/>
<reference evidence="1 2" key="1">
    <citation type="journal article" date="2018" name="Front. Microbiol.">
        <title>Hydrolytic Capabilities as a Key to Environmental Success: Chitinolytic and Cellulolytic Acidobacteria From Acidic Sub-arctic Soils and Boreal Peatlands.</title>
        <authorList>
            <person name="Belova S.E."/>
            <person name="Ravin N.V."/>
            <person name="Pankratov T.A."/>
            <person name="Rakitin A.L."/>
            <person name="Ivanova A.A."/>
            <person name="Beletsky A.V."/>
            <person name="Mardanov A.V."/>
            <person name="Sinninghe Damste J.S."/>
            <person name="Dedysh S.N."/>
        </authorList>
    </citation>
    <scope>NUCLEOTIDE SEQUENCE [LARGE SCALE GENOMIC DNA]</scope>
    <source>
        <strain evidence="1 2">SBC82</strain>
    </source>
</reference>
<dbReference type="EMBL" id="CP030840">
    <property type="protein sequence ID" value="AXC15721.1"/>
    <property type="molecule type" value="Genomic_DNA"/>
</dbReference>
<gene>
    <name evidence="1" type="ORF">ACPOL_6495</name>
</gene>